<dbReference type="OrthoDB" id="128043at2"/>
<dbReference type="AlphaFoldDB" id="A0A2T1C8S9"/>
<keyword evidence="2" id="KW-0732">Signal</keyword>
<feature type="region of interest" description="Disordered" evidence="1">
    <location>
        <begin position="21"/>
        <end position="65"/>
    </location>
</feature>
<gene>
    <name evidence="3" type="ORF">C7B64_03140</name>
</gene>
<accession>A0A2T1C8S9</accession>
<reference evidence="3 4" key="2">
    <citation type="submission" date="2018-03" db="EMBL/GenBank/DDBJ databases">
        <title>The ancient ancestry and fast evolution of plastids.</title>
        <authorList>
            <person name="Moore K.R."/>
            <person name="Magnabosco C."/>
            <person name="Momper L."/>
            <person name="Gold D.A."/>
            <person name="Bosak T."/>
            <person name="Fournier G.P."/>
        </authorList>
    </citation>
    <scope>NUCLEOTIDE SEQUENCE [LARGE SCALE GENOMIC DNA]</scope>
    <source>
        <strain evidence="3 4">CCAP 1448/3</strain>
    </source>
</reference>
<proteinExistence type="predicted"/>
<evidence type="ECO:0000256" key="1">
    <source>
        <dbReference type="SAM" id="MobiDB-lite"/>
    </source>
</evidence>
<reference evidence="3 4" key="1">
    <citation type="submission" date="2018-02" db="EMBL/GenBank/DDBJ databases">
        <authorList>
            <person name="Cohen D.B."/>
            <person name="Kent A.D."/>
        </authorList>
    </citation>
    <scope>NUCLEOTIDE SEQUENCE [LARGE SCALE GENOMIC DNA]</scope>
    <source>
        <strain evidence="3 4">CCAP 1448/3</strain>
    </source>
</reference>
<keyword evidence="4" id="KW-1185">Reference proteome</keyword>
<evidence type="ECO:0000313" key="4">
    <source>
        <dbReference type="Proteomes" id="UP000238762"/>
    </source>
</evidence>
<feature type="chain" id="PRO_5015455953" description="YtkA-like domain-containing protein" evidence="2">
    <location>
        <begin position="27"/>
        <end position="303"/>
    </location>
</feature>
<comment type="caution">
    <text evidence="3">The sequence shown here is derived from an EMBL/GenBank/DDBJ whole genome shotgun (WGS) entry which is preliminary data.</text>
</comment>
<sequence length="303" mass="33824">MPNLIRPTLIISTLLIASSCSQPPQAEETTVSQNHQHHSQPELPNPHSGHSPSHQGHGSPTGNYQVRLTAPKRVKPDTPVLLTLDITDAQGEKVEQFETFQEKLMHLIVVSDDLQNFSHIHPTYKQNGRFVVEAKFPQGGNYSLFSDYKPQGQNEQVSVAKIKVNGESKSSEDISLNRSQTIDDTQVNLNFSQPELKAKEEVKIEFDLLSSSNQKPVTDIQPYLGEKGHLVIIKSTSNLTAKDYIHAHALKDTGEGKVHFMTAFPEAGNYKMWGQFNRGGKIVTAGFWVEVKLVGFRYRSTQP</sequence>
<name>A0A2T1C8S9_9CYAN</name>
<dbReference type="Proteomes" id="UP000238762">
    <property type="component" value="Unassembled WGS sequence"/>
</dbReference>
<dbReference type="EMBL" id="PVWJ01000010">
    <property type="protein sequence ID" value="PSB04568.1"/>
    <property type="molecule type" value="Genomic_DNA"/>
</dbReference>
<feature type="signal peptide" evidence="2">
    <location>
        <begin position="1"/>
        <end position="26"/>
    </location>
</feature>
<dbReference type="RefSeq" id="WP_106287201.1">
    <property type="nucleotide sequence ID" value="NZ_CAWNTC010000177.1"/>
</dbReference>
<dbReference type="PROSITE" id="PS51257">
    <property type="entry name" value="PROKAR_LIPOPROTEIN"/>
    <property type="match status" value="1"/>
</dbReference>
<protein>
    <recommendedName>
        <fullName evidence="5">YtkA-like domain-containing protein</fullName>
    </recommendedName>
</protein>
<feature type="compositionally biased region" description="Polar residues" evidence="1">
    <location>
        <begin position="21"/>
        <end position="34"/>
    </location>
</feature>
<evidence type="ECO:0000313" key="3">
    <source>
        <dbReference type="EMBL" id="PSB04568.1"/>
    </source>
</evidence>
<evidence type="ECO:0008006" key="5">
    <source>
        <dbReference type="Google" id="ProtNLM"/>
    </source>
</evidence>
<feature type="compositionally biased region" description="Low complexity" evidence="1">
    <location>
        <begin position="45"/>
        <end position="62"/>
    </location>
</feature>
<organism evidence="3 4">
    <name type="scientific">Merismopedia glauca CCAP 1448/3</name>
    <dbReference type="NCBI Taxonomy" id="1296344"/>
    <lineage>
        <taxon>Bacteria</taxon>
        <taxon>Bacillati</taxon>
        <taxon>Cyanobacteriota</taxon>
        <taxon>Cyanophyceae</taxon>
        <taxon>Synechococcales</taxon>
        <taxon>Merismopediaceae</taxon>
        <taxon>Merismopedia</taxon>
    </lineage>
</organism>
<evidence type="ECO:0000256" key="2">
    <source>
        <dbReference type="SAM" id="SignalP"/>
    </source>
</evidence>